<gene>
    <name evidence="1" type="ORF">FN846DRAFT_914647</name>
</gene>
<accession>A0A5J5ECG7</accession>
<dbReference type="AlphaFoldDB" id="A0A5J5ECG7"/>
<protein>
    <submittedName>
        <fullName evidence="1">Uncharacterized protein</fullName>
    </submittedName>
</protein>
<evidence type="ECO:0000313" key="1">
    <source>
        <dbReference type="EMBL" id="KAA8892953.1"/>
    </source>
</evidence>
<dbReference type="InParanoid" id="A0A5J5ECG7"/>
<organism evidence="1 2">
    <name type="scientific">Sphaerosporella brunnea</name>
    <dbReference type="NCBI Taxonomy" id="1250544"/>
    <lineage>
        <taxon>Eukaryota</taxon>
        <taxon>Fungi</taxon>
        <taxon>Dikarya</taxon>
        <taxon>Ascomycota</taxon>
        <taxon>Pezizomycotina</taxon>
        <taxon>Pezizomycetes</taxon>
        <taxon>Pezizales</taxon>
        <taxon>Pyronemataceae</taxon>
        <taxon>Sphaerosporella</taxon>
    </lineage>
</organism>
<proteinExistence type="predicted"/>
<dbReference type="Proteomes" id="UP000326924">
    <property type="component" value="Unassembled WGS sequence"/>
</dbReference>
<reference evidence="1 2" key="1">
    <citation type="submission" date="2019-09" db="EMBL/GenBank/DDBJ databases">
        <title>Draft genome of the ectomycorrhizal ascomycete Sphaerosporella brunnea.</title>
        <authorList>
            <consortium name="DOE Joint Genome Institute"/>
            <person name="Benucci G.M."/>
            <person name="Marozzi G."/>
            <person name="Antonielli L."/>
            <person name="Sanchez S."/>
            <person name="Marco P."/>
            <person name="Wang X."/>
            <person name="Falini L.B."/>
            <person name="Barry K."/>
            <person name="Haridas S."/>
            <person name="Lipzen A."/>
            <person name="Labutti K."/>
            <person name="Grigoriev I.V."/>
            <person name="Murat C."/>
            <person name="Martin F."/>
            <person name="Albertini E."/>
            <person name="Donnini D."/>
            <person name="Bonito G."/>
        </authorList>
    </citation>
    <scope>NUCLEOTIDE SEQUENCE [LARGE SCALE GENOMIC DNA]</scope>
    <source>
        <strain evidence="1 2">Sb_GMNB300</strain>
    </source>
</reference>
<evidence type="ECO:0000313" key="2">
    <source>
        <dbReference type="Proteomes" id="UP000326924"/>
    </source>
</evidence>
<name>A0A5J5ECG7_9PEZI</name>
<comment type="caution">
    <text evidence="1">The sequence shown here is derived from an EMBL/GenBank/DDBJ whole genome shotgun (WGS) entry which is preliminary data.</text>
</comment>
<dbReference type="EMBL" id="VXIS01000538">
    <property type="protein sequence ID" value="KAA8892953.1"/>
    <property type="molecule type" value="Genomic_DNA"/>
</dbReference>
<sequence length="172" mass="19715">MTQLICLGFGGINKRKRRPVVIRRPVPGHVALVLPGAPAPVQPQQQQQPVVPQQVRAIHNQQVTLFNRQTTLHRSQFQLHGDLRDVSNTQQLICDGQRQLLEQQEANADVEYARHEQYKAEFKKLNEIDALRRKAHYQKRNCQGAIFFATTWWNVTEQACVEVELSVCVSAQ</sequence>
<keyword evidence="2" id="KW-1185">Reference proteome</keyword>